<organism evidence="6 7">
    <name type="scientific">Promicromonospora umidemergens</name>
    <dbReference type="NCBI Taxonomy" id="629679"/>
    <lineage>
        <taxon>Bacteria</taxon>
        <taxon>Bacillati</taxon>
        <taxon>Actinomycetota</taxon>
        <taxon>Actinomycetes</taxon>
        <taxon>Micrococcales</taxon>
        <taxon>Promicromonosporaceae</taxon>
        <taxon>Promicromonospora</taxon>
    </lineage>
</organism>
<dbReference type="InterPro" id="IPR011990">
    <property type="entry name" value="TPR-like_helical_dom_sf"/>
</dbReference>
<proteinExistence type="inferred from homology"/>
<evidence type="ECO:0000256" key="4">
    <source>
        <dbReference type="SAM" id="MobiDB-lite"/>
    </source>
</evidence>
<comment type="caution">
    <text evidence="6">The sequence shown here is derived from an EMBL/GenBank/DDBJ whole genome shotgun (WGS) entry which is preliminary data.</text>
</comment>
<evidence type="ECO:0000256" key="3">
    <source>
        <dbReference type="PROSITE-ProRule" id="PRU01091"/>
    </source>
</evidence>
<dbReference type="Proteomes" id="UP001500843">
    <property type="component" value="Unassembled WGS sequence"/>
</dbReference>
<name>A0ABP8XAZ7_9MICO</name>
<feature type="domain" description="OmpR/PhoB-type" evidence="5">
    <location>
        <begin position="1"/>
        <end position="92"/>
    </location>
</feature>
<dbReference type="InterPro" id="IPR005158">
    <property type="entry name" value="BTAD"/>
</dbReference>
<comment type="similarity">
    <text evidence="1">Belongs to the AfsR/DnrI/RedD regulatory family.</text>
</comment>
<dbReference type="InterPro" id="IPR001867">
    <property type="entry name" value="OmpR/PhoB-type_DNA-bd"/>
</dbReference>
<reference evidence="7" key="1">
    <citation type="journal article" date="2019" name="Int. J. Syst. Evol. Microbiol.">
        <title>The Global Catalogue of Microorganisms (GCM) 10K type strain sequencing project: providing services to taxonomists for standard genome sequencing and annotation.</title>
        <authorList>
            <consortium name="The Broad Institute Genomics Platform"/>
            <consortium name="The Broad Institute Genome Sequencing Center for Infectious Disease"/>
            <person name="Wu L."/>
            <person name="Ma J."/>
        </authorList>
    </citation>
    <scope>NUCLEOTIDE SEQUENCE [LARGE SCALE GENOMIC DNA]</scope>
    <source>
        <strain evidence="7">JCM 17975</strain>
    </source>
</reference>
<dbReference type="InterPro" id="IPR016032">
    <property type="entry name" value="Sig_transdc_resp-reg_C-effctor"/>
</dbReference>
<evidence type="ECO:0000313" key="6">
    <source>
        <dbReference type="EMBL" id="GAA4704431.1"/>
    </source>
</evidence>
<gene>
    <name evidence="6" type="ORF">GCM10023198_27600</name>
</gene>
<dbReference type="SUPFAM" id="SSF46894">
    <property type="entry name" value="C-terminal effector domain of the bipartite response regulators"/>
    <property type="match status" value="1"/>
</dbReference>
<dbReference type="Gene3D" id="3.40.50.300">
    <property type="entry name" value="P-loop containing nucleotide triphosphate hydrolases"/>
    <property type="match status" value="1"/>
</dbReference>
<dbReference type="Gene3D" id="1.25.40.10">
    <property type="entry name" value="Tetratricopeptide repeat domain"/>
    <property type="match status" value="2"/>
</dbReference>
<dbReference type="CDD" id="cd15831">
    <property type="entry name" value="BTAD"/>
    <property type="match status" value="1"/>
</dbReference>
<dbReference type="SUPFAM" id="SSF52540">
    <property type="entry name" value="P-loop containing nucleoside triphosphate hydrolases"/>
    <property type="match status" value="1"/>
</dbReference>
<keyword evidence="2 3" id="KW-0238">DNA-binding</keyword>
<feature type="region of interest" description="Disordered" evidence="4">
    <location>
        <begin position="1053"/>
        <end position="1085"/>
    </location>
</feature>
<dbReference type="SMART" id="SM00862">
    <property type="entry name" value="Trans_reg_C"/>
    <property type="match status" value="1"/>
</dbReference>
<evidence type="ECO:0000256" key="1">
    <source>
        <dbReference type="ARBA" id="ARBA00005820"/>
    </source>
</evidence>
<keyword evidence="7" id="KW-1185">Reference proteome</keyword>
<dbReference type="EMBL" id="BAABHM010000011">
    <property type="protein sequence ID" value="GAA4704431.1"/>
    <property type="molecule type" value="Genomic_DNA"/>
</dbReference>
<dbReference type="PANTHER" id="PTHR47691:SF3">
    <property type="entry name" value="HTH-TYPE TRANSCRIPTIONAL REGULATOR RV0890C-RELATED"/>
    <property type="match status" value="1"/>
</dbReference>
<dbReference type="Gene3D" id="1.10.10.10">
    <property type="entry name" value="Winged helix-like DNA-binding domain superfamily/Winged helix DNA-binding domain"/>
    <property type="match status" value="1"/>
</dbReference>
<evidence type="ECO:0000313" key="7">
    <source>
        <dbReference type="Proteomes" id="UP001500843"/>
    </source>
</evidence>
<dbReference type="PANTHER" id="PTHR47691">
    <property type="entry name" value="REGULATOR-RELATED"/>
    <property type="match status" value="1"/>
</dbReference>
<dbReference type="PROSITE" id="PS51755">
    <property type="entry name" value="OMPR_PHOB"/>
    <property type="match status" value="1"/>
</dbReference>
<sequence length="1085" mass="117176">MGPLAVWAADGRPAAVPGRKTRTLLAALLVREGHPVSADRLVEDLWGHGELPGDPAAALHTRIWQLRKALEAVSPGARELLRFRDEGYALLADPDSVDIGRFAALTSRARTSDDAHERIALLSEGLALWRGAAFAGFTDFMFAQPVAARLEEARLAAVEALTEARIDTGAHAVVAAELQELVLRHPVRERLRALHMRALHASGRTGEALAEFQDLRARLADELGLDPGAEITLLHRQMLEQHVPVAVPAMTRRALGNLPASLTPLVGREDAVAALRQSFADARQVTLTGPGGVGKTRLALETAALLAPDFPDGTWLVELAPLNAAGDALDLVTEAVMTALDIRQTTATTAEHLADALHGKQILLVLDNCEHVLDGAAGLALLLLQRCPGVRLLATSQEPFGMAGEVVRNVQPLTVPDEDRDPALDAIARSSAVELFVARAAAAVPGFALDAGNAPHVAEICRRLDGIPLALELAAARVRGLGVHGIASRLGDRFRLLATGYRGAPPRHQTLRAMIDWSWDLLPDSERAVLRSLAVHSDGCTLEAAEAVCGDDRVLDLLPHLVSRSLVAMDESGTEPRYRLLESILDYSLGQLDESGERRAVLARHREYYVRLAERAAPLLRGPDQRDQLRVLDAEASNIAVALDHALQDDAIEEALELVLALTWYWFLRGRLREAGRSLETVLAAASVASAQASLTAQARAWHAGFTVLAGGGIERGHLDRVADELSRDVTDPSQRARVQWFLGFALFGVGDQAFSEAVIDQALEAFETLDDRWGIAAALSVRANQAHVRGDLAKLERDGRRSAAHFAAVGDEWGQLQTAEPVGALAEMAGDYAAAARIHREGLRMAEDLGLWPEASYRLTSMGNIAMLTGSFGRARECHERALRLATDHHFKPGQIHAEIGLGLAARREGRLDAAEVRMRNVLRWQSAMAFDPGHALALAELGFIAEERGNADEALRLHLEGWSAARSSGDPRAKALALEGMAGAHARAGRHTYAAMLLGAATSARSSVGMPLPIAERRDVVRITRTIRKDIDEHLFHVAHRHGAELDPEEAVRIPPDWKPVDLREAGPGSRLSRPTQAARVRP</sequence>
<dbReference type="PRINTS" id="PR00364">
    <property type="entry name" value="DISEASERSIST"/>
</dbReference>
<dbReference type="InterPro" id="IPR036388">
    <property type="entry name" value="WH-like_DNA-bd_sf"/>
</dbReference>
<dbReference type="InterPro" id="IPR027417">
    <property type="entry name" value="P-loop_NTPase"/>
</dbReference>
<evidence type="ECO:0000256" key="2">
    <source>
        <dbReference type="ARBA" id="ARBA00023125"/>
    </source>
</evidence>
<dbReference type="SMART" id="SM01043">
    <property type="entry name" value="BTAD"/>
    <property type="match status" value="1"/>
</dbReference>
<accession>A0ABP8XAZ7</accession>
<dbReference type="Pfam" id="PF03704">
    <property type="entry name" value="BTAD"/>
    <property type="match status" value="1"/>
</dbReference>
<protein>
    <submittedName>
        <fullName evidence="6">BTAD domain-containing putative transcriptional regulator</fullName>
    </submittedName>
</protein>
<dbReference type="SUPFAM" id="SSF48452">
    <property type="entry name" value="TPR-like"/>
    <property type="match status" value="3"/>
</dbReference>
<feature type="DNA-binding region" description="OmpR/PhoB-type" evidence="3">
    <location>
        <begin position="1"/>
        <end position="92"/>
    </location>
</feature>
<dbReference type="Pfam" id="PF00486">
    <property type="entry name" value="Trans_reg_C"/>
    <property type="match status" value="1"/>
</dbReference>
<evidence type="ECO:0000259" key="5">
    <source>
        <dbReference type="PROSITE" id="PS51755"/>
    </source>
</evidence>